<comment type="caution">
    <text evidence="1">The sequence shown here is derived from an EMBL/GenBank/DDBJ whole genome shotgun (WGS) entry which is preliminary data.</text>
</comment>
<dbReference type="EMBL" id="QKYT01000067">
    <property type="protein sequence ID" value="RIA95094.1"/>
    <property type="molecule type" value="Genomic_DNA"/>
</dbReference>
<reference evidence="1 2" key="1">
    <citation type="submission" date="2018-06" db="EMBL/GenBank/DDBJ databases">
        <title>Comparative genomics reveals the genomic features of Rhizophagus irregularis, R. cerebriforme, R. diaphanum and Gigaspora rosea, and their symbiotic lifestyle signature.</title>
        <authorList>
            <person name="Morin E."/>
            <person name="San Clemente H."/>
            <person name="Chen E.C.H."/>
            <person name="De La Providencia I."/>
            <person name="Hainaut M."/>
            <person name="Kuo A."/>
            <person name="Kohler A."/>
            <person name="Murat C."/>
            <person name="Tang N."/>
            <person name="Roy S."/>
            <person name="Loubradou J."/>
            <person name="Henrissat B."/>
            <person name="Grigoriev I.V."/>
            <person name="Corradi N."/>
            <person name="Roux C."/>
            <person name="Martin F.M."/>
        </authorList>
    </citation>
    <scope>NUCLEOTIDE SEQUENCE [LARGE SCALE GENOMIC DNA]</scope>
    <source>
        <strain evidence="1 2">DAOM 227022</strain>
    </source>
</reference>
<name>A0A397TJP5_9GLOM</name>
<proteinExistence type="predicted"/>
<evidence type="ECO:0000313" key="2">
    <source>
        <dbReference type="Proteomes" id="UP000265703"/>
    </source>
</evidence>
<dbReference type="STRING" id="658196.A0A397TJP5"/>
<protein>
    <submittedName>
        <fullName evidence="1">Uncharacterized protein</fullName>
    </submittedName>
</protein>
<gene>
    <name evidence="1" type="ORF">C1645_506086</name>
</gene>
<sequence length="252" mass="28984">MFNHEDSSALDLETSKIFKEELNYSELERVIDDGEASIKASDMDVYDLLFGTTSEIILNKLTSKKQFENSNTSIWSMKRNSNYENGFNDANGTSIDFSTSQSEWEPNVLDPTPQHPFSIFSQLTRCMTKITSRVSELFSVSDSGMEIRVSLYLGRELFFNVPIEPSSYNLSEWCKLGRLGPKGIKTSFQHDAPLVDGLRILQADLGFQEAESLGDSEKDKCSIMIYFNDDEDKKMKLNWDYQKKTWKIFVFW</sequence>
<keyword evidence="2" id="KW-1185">Reference proteome</keyword>
<evidence type="ECO:0000313" key="1">
    <source>
        <dbReference type="EMBL" id="RIA95094.1"/>
    </source>
</evidence>
<dbReference type="OrthoDB" id="2345570at2759"/>
<accession>A0A397TJP5</accession>
<dbReference type="Proteomes" id="UP000265703">
    <property type="component" value="Unassembled WGS sequence"/>
</dbReference>
<dbReference type="AlphaFoldDB" id="A0A397TJP5"/>
<organism evidence="1 2">
    <name type="scientific">Glomus cerebriforme</name>
    <dbReference type="NCBI Taxonomy" id="658196"/>
    <lineage>
        <taxon>Eukaryota</taxon>
        <taxon>Fungi</taxon>
        <taxon>Fungi incertae sedis</taxon>
        <taxon>Mucoromycota</taxon>
        <taxon>Glomeromycotina</taxon>
        <taxon>Glomeromycetes</taxon>
        <taxon>Glomerales</taxon>
        <taxon>Glomeraceae</taxon>
        <taxon>Glomus</taxon>
    </lineage>
</organism>